<evidence type="ECO:0000313" key="3">
    <source>
        <dbReference type="EMBL" id="MBL0420680.1"/>
    </source>
</evidence>
<reference evidence="3" key="1">
    <citation type="submission" date="2021-01" db="EMBL/GenBank/DDBJ databases">
        <title>Ramlibacter sp. strain AW1 16S ribosomal RNA gene Genome sequencing and assembly.</title>
        <authorList>
            <person name="Kang M."/>
        </authorList>
    </citation>
    <scope>NUCLEOTIDE SEQUENCE</scope>
    <source>
        <strain evidence="3">AW1</strain>
    </source>
</reference>
<dbReference type="InterPro" id="IPR050259">
    <property type="entry name" value="SDR"/>
</dbReference>
<dbReference type="Gene3D" id="3.40.50.720">
    <property type="entry name" value="NAD(P)-binding Rossmann-like Domain"/>
    <property type="match status" value="1"/>
</dbReference>
<dbReference type="SUPFAM" id="SSF51735">
    <property type="entry name" value="NAD(P)-binding Rossmann-fold domains"/>
    <property type="match status" value="1"/>
</dbReference>
<keyword evidence="4" id="KW-1185">Reference proteome</keyword>
<dbReference type="PANTHER" id="PTHR42879">
    <property type="entry name" value="3-OXOACYL-(ACYL-CARRIER-PROTEIN) REDUCTASE"/>
    <property type="match status" value="1"/>
</dbReference>
<organism evidence="3 4">
    <name type="scientific">Ramlibacter aurantiacus</name>
    <dbReference type="NCBI Taxonomy" id="2801330"/>
    <lineage>
        <taxon>Bacteria</taxon>
        <taxon>Pseudomonadati</taxon>
        <taxon>Pseudomonadota</taxon>
        <taxon>Betaproteobacteria</taxon>
        <taxon>Burkholderiales</taxon>
        <taxon>Comamonadaceae</taxon>
        <taxon>Ramlibacter</taxon>
    </lineage>
</organism>
<dbReference type="PANTHER" id="PTHR42879:SF6">
    <property type="entry name" value="NADPH-DEPENDENT REDUCTASE BACG"/>
    <property type="match status" value="1"/>
</dbReference>
<dbReference type="Pfam" id="PF00106">
    <property type="entry name" value="adh_short"/>
    <property type="match status" value="1"/>
</dbReference>
<dbReference type="RefSeq" id="WP_201684107.1">
    <property type="nucleotide sequence ID" value="NZ_JAEQNA010000003.1"/>
</dbReference>
<dbReference type="InterPro" id="IPR002347">
    <property type="entry name" value="SDR_fam"/>
</dbReference>
<dbReference type="EMBL" id="JAEQNA010000003">
    <property type="protein sequence ID" value="MBL0420680.1"/>
    <property type="molecule type" value="Genomic_DNA"/>
</dbReference>
<dbReference type="FunFam" id="3.40.50.720:FF:000084">
    <property type="entry name" value="Short-chain dehydrogenase reductase"/>
    <property type="match status" value="1"/>
</dbReference>
<dbReference type="InterPro" id="IPR057326">
    <property type="entry name" value="KR_dom"/>
</dbReference>
<feature type="domain" description="Ketoreductase" evidence="2">
    <location>
        <begin position="20"/>
        <end position="182"/>
    </location>
</feature>
<evidence type="ECO:0000256" key="1">
    <source>
        <dbReference type="ARBA" id="ARBA00006484"/>
    </source>
</evidence>
<dbReference type="NCBIfam" id="NF005468">
    <property type="entry name" value="PRK07062.1"/>
    <property type="match status" value="1"/>
</dbReference>
<comment type="caution">
    <text evidence="3">The sequence shown here is derived from an EMBL/GenBank/DDBJ whole genome shotgun (WGS) entry which is preliminary data.</text>
</comment>
<dbReference type="Proteomes" id="UP000613011">
    <property type="component" value="Unassembled WGS sequence"/>
</dbReference>
<name>A0A937D3F8_9BURK</name>
<sequence length="280" mass="29904">MPSLRAAPAAFFSPEALAGQVAVVTGGSSGIGKATVELMLECGASVAFCARDAERVAAVASELRERFPGAKIHAQACDVLDPEAVKQFARECESAFGAVSMLINNAGQGRMSTFATTTDAEWRRELELKFFSVIHPIRAFLPSLRATRAARGDASIVCVNSLLARQPEPHMVATSAARAGLLNLVRSLATEFAPDGVRVNGILVGIVESAQWTRRFRQREDPLVAWQAWTQAEAQMRHIPLGRFGLPAEAANAILFLASPLASYTTGSHLDISGGHSRHA</sequence>
<dbReference type="SMART" id="SM00822">
    <property type="entry name" value="PKS_KR"/>
    <property type="match status" value="1"/>
</dbReference>
<proteinExistence type="inferred from homology"/>
<dbReference type="PRINTS" id="PR00081">
    <property type="entry name" value="GDHRDH"/>
</dbReference>
<protein>
    <submittedName>
        <fullName evidence="3">SDR family oxidoreductase</fullName>
    </submittedName>
</protein>
<evidence type="ECO:0000259" key="2">
    <source>
        <dbReference type="SMART" id="SM00822"/>
    </source>
</evidence>
<evidence type="ECO:0000313" key="4">
    <source>
        <dbReference type="Proteomes" id="UP000613011"/>
    </source>
</evidence>
<dbReference type="InterPro" id="IPR036291">
    <property type="entry name" value="NAD(P)-bd_dom_sf"/>
</dbReference>
<comment type="similarity">
    <text evidence="1">Belongs to the short-chain dehydrogenases/reductases (SDR) family.</text>
</comment>
<gene>
    <name evidence="3" type="ORF">JI739_10025</name>
</gene>
<accession>A0A937D3F8</accession>
<dbReference type="AlphaFoldDB" id="A0A937D3F8"/>